<organism evidence="1 2">
    <name type="scientific">Vairimorpha apis BRL 01</name>
    <dbReference type="NCBI Taxonomy" id="1037528"/>
    <lineage>
        <taxon>Eukaryota</taxon>
        <taxon>Fungi</taxon>
        <taxon>Fungi incertae sedis</taxon>
        <taxon>Microsporidia</taxon>
        <taxon>Nosematidae</taxon>
        <taxon>Vairimorpha</taxon>
    </lineage>
</organism>
<dbReference type="AlphaFoldDB" id="T0M8R9"/>
<keyword evidence="2" id="KW-1185">Reference proteome</keyword>
<name>T0M8R9_9MICR</name>
<dbReference type="EMBL" id="KE647360">
    <property type="protein sequence ID" value="EQB59841.1"/>
    <property type="molecule type" value="Genomic_DNA"/>
</dbReference>
<protein>
    <submittedName>
        <fullName evidence="1">Uncharacterized protein</fullName>
    </submittedName>
</protein>
<dbReference type="HOGENOM" id="CLU_2184694_0_0_1"/>
<sequence length="109" mass="12988">MEINIKDTNYFTKNSLEDIVKNTTSLGLPIVITPHKTQSTNIKYIEEVYRKTNSGIIKITPKEYFENYKNLQKFKHILIEDIELMKDFGYDFFIKKILNKSNHFFIFSI</sequence>
<evidence type="ECO:0000313" key="2">
    <source>
        <dbReference type="Proteomes" id="UP000053780"/>
    </source>
</evidence>
<dbReference type="Proteomes" id="UP000053780">
    <property type="component" value="Unassembled WGS sequence"/>
</dbReference>
<gene>
    <name evidence="1" type="ORF">NAPIS_ORF02607</name>
</gene>
<accession>T0M8R9</accession>
<proteinExistence type="predicted"/>
<reference evidence="1 2" key="1">
    <citation type="journal article" date="2013" name="BMC Genomics">
        <title>Genome sequencing and comparative genomics of honey bee microsporidia, Nosema apis reveal novel insights into host-parasite interactions.</title>
        <authorList>
            <person name="Chen Yp."/>
            <person name="Pettis J.S."/>
            <person name="Zhao Y."/>
            <person name="Liu X."/>
            <person name="Tallon L.J."/>
            <person name="Sadzewicz L.D."/>
            <person name="Li R."/>
            <person name="Zheng H."/>
            <person name="Huang S."/>
            <person name="Zhang X."/>
            <person name="Hamilton M.C."/>
            <person name="Pernal S.F."/>
            <person name="Melathopoulos A.P."/>
            <person name="Yan X."/>
            <person name="Evans J.D."/>
        </authorList>
    </citation>
    <scope>NUCLEOTIDE SEQUENCE [LARGE SCALE GENOMIC DNA]</scope>
    <source>
        <strain evidence="1 2">BRL 01</strain>
    </source>
</reference>
<evidence type="ECO:0000313" key="1">
    <source>
        <dbReference type="EMBL" id="EQB59841.1"/>
    </source>
</evidence>
<dbReference type="VEuPathDB" id="MicrosporidiaDB:NAPIS_ORF02607"/>
<dbReference type="OrthoDB" id="2190647at2759"/>